<dbReference type="EMBL" id="BTSY01000007">
    <property type="protein sequence ID" value="GMT35064.1"/>
    <property type="molecule type" value="Genomic_DNA"/>
</dbReference>
<keyword evidence="2" id="KW-1185">Reference proteome</keyword>
<dbReference type="Proteomes" id="UP001432322">
    <property type="component" value="Unassembled WGS sequence"/>
</dbReference>
<reference evidence="1" key="1">
    <citation type="submission" date="2023-10" db="EMBL/GenBank/DDBJ databases">
        <title>Genome assembly of Pristionchus species.</title>
        <authorList>
            <person name="Yoshida K."/>
            <person name="Sommer R.J."/>
        </authorList>
    </citation>
    <scope>NUCLEOTIDE SEQUENCE</scope>
    <source>
        <strain evidence="1">RS5133</strain>
    </source>
</reference>
<protein>
    <submittedName>
        <fullName evidence="1">Uncharacterized protein</fullName>
    </submittedName>
</protein>
<dbReference type="AlphaFoldDB" id="A0AAV5X000"/>
<evidence type="ECO:0000313" key="2">
    <source>
        <dbReference type="Proteomes" id="UP001432322"/>
    </source>
</evidence>
<name>A0AAV5X000_9BILA</name>
<evidence type="ECO:0000313" key="1">
    <source>
        <dbReference type="EMBL" id="GMT35064.1"/>
    </source>
</evidence>
<feature type="non-terminal residue" evidence="1">
    <location>
        <position position="80"/>
    </location>
</feature>
<proteinExistence type="predicted"/>
<comment type="caution">
    <text evidence="1">The sequence shown here is derived from an EMBL/GenBank/DDBJ whole genome shotgun (WGS) entry which is preliminary data.</text>
</comment>
<organism evidence="1 2">
    <name type="scientific">Pristionchus fissidentatus</name>
    <dbReference type="NCBI Taxonomy" id="1538716"/>
    <lineage>
        <taxon>Eukaryota</taxon>
        <taxon>Metazoa</taxon>
        <taxon>Ecdysozoa</taxon>
        <taxon>Nematoda</taxon>
        <taxon>Chromadorea</taxon>
        <taxon>Rhabditida</taxon>
        <taxon>Rhabditina</taxon>
        <taxon>Diplogasteromorpha</taxon>
        <taxon>Diplogasteroidea</taxon>
        <taxon>Neodiplogasteridae</taxon>
        <taxon>Pristionchus</taxon>
    </lineage>
</organism>
<feature type="non-terminal residue" evidence="1">
    <location>
        <position position="1"/>
    </location>
</feature>
<sequence length="80" mass="8780">RICLQLSVSIDVGENDLRLSRALSEWSIEGCDGVDIRRSNRETSTSAISLLCLLSDDSLLLGANLRHSLTTNSKHLLTLL</sequence>
<accession>A0AAV5X000</accession>
<gene>
    <name evidence="1" type="ORF">PFISCL1PPCAC_26361</name>
</gene>